<evidence type="ECO:0000256" key="9">
    <source>
        <dbReference type="ARBA" id="ARBA00048202"/>
    </source>
</evidence>
<dbReference type="PANTHER" id="PTHR44758">
    <property type="entry name" value="NAD(P) TRANSHYDROGENASE SUBUNIT BETA"/>
    <property type="match status" value="1"/>
</dbReference>
<dbReference type="GO" id="GO:0016491">
    <property type="term" value="F:oxidoreductase activity"/>
    <property type="evidence" value="ECO:0007669"/>
    <property type="project" value="UniProtKB-KW"/>
</dbReference>
<feature type="domain" description="NADP transhydrogenase beta-like" evidence="10">
    <location>
        <begin position="3"/>
        <end position="51"/>
    </location>
</feature>
<reference evidence="11" key="1">
    <citation type="submission" date="2019-05" db="EMBL/GenBank/DDBJ databases">
        <authorList>
            <consortium name="Pathogen Informatics"/>
        </authorList>
    </citation>
    <scope>NUCLEOTIDE SEQUENCE [LARGE SCALE GENOMIC DNA]</scope>
    <source>
        <strain evidence="11">NCTC12965</strain>
    </source>
</reference>
<evidence type="ECO:0000313" key="11">
    <source>
        <dbReference type="EMBL" id="VTR26899.1"/>
    </source>
</evidence>
<evidence type="ECO:0000259" key="10">
    <source>
        <dbReference type="Pfam" id="PF02233"/>
    </source>
</evidence>
<sequence length="68" mass="7724">MGEYRETTAEEVAEQLRNSTSVIITPGYGMAVAQAQYPVAEITEKLRARRVSRCALVFTRWRVVYQAT</sequence>
<organism evidence="11">
    <name type="scientific">Serratia fonticola</name>
    <dbReference type="NCBI Taxonomy" id="47917"/>
    <lineage>
        <taxon>Bacteria</taxon>
        <taxon>Pseudomonadati</taxon>
        <taxon>Pseudomonadota</taxon>
        <taxon>Gammaproteobacteria</taxon>
        <taxon>Enterobacterales</taxon>
        <taxon>Yersiniaceae</taxon>
        <taxon>Serratia</taxon>
    </lineage>
</organism>
<dbReference type="SUPFAM" id="SSF52467">
    <property type="entry name" value="DHS-like NAD/FAD-binding domain"/>
    <property type="match status" value="1"/>
</dbReference>
<evidence type="ECO:0000256" key="7">
    <source>
        <dbReference type="ARBA" id="ARBA00023027"/>
    </source>
</evidence>
<keyword evidence="4" id="KW-0521">NADP</keyword>
<dbReference type="AlphaFoldDB" id="A0A4U9U5G5"/>
<proteinExistence type="predicted"/>
<dbReference type="EC" id="7.1.1.1" evidence="2"/>
<dbReference type="GO" id="GO:0016020">
    <property type="term" value="C:membrane"/>
    <property type="evidence" value="ECO:0007669"/>
    <property type="project" value="UniProtKB-SubCell"/>
</dbReference>
<evidence type="ECO:0000256" key="1">
    <source>
        <dbReference type="ARBA" id="ARBA00004141"/>
    </source>
</evidence>
<dbReference type="Pfam" id="PF02233">
    <property type="entry name" value="PNTB"/>
    <property type="match status" value="1"/>
</dbReference>
<keyword evidence="11" id="KW-0560">Oxidoreductase</keyword>
<dbReference type="Gene3D" id="3.40.50.1220">
    <property type="entry name" value="TPP-binding domain"/>
    <property type="match status" value="1"/>
</dbReference>
<evidence type="ECO:0000256" key="5">
    <source>
        <dbReference type="ARBA" id="ARBA00022967"/>
    </source>
</evidence>
<evidence type="ECO:0000256" key="8">
    <source>
        <dbReference type="ARBA" id="ARBA00023136"/>
    </source>
</evidence>
<keyword evidence="8" id="KW-0472">Membrane</keyword>
<comment type="catalytic activity">
    <reaction evidence="9">
        <text>NAD(+) + NADPH + H(+)(in) = NADH + NADP(+) + H(+)(out)</text>
        <dbReference type="Rhea" id="RHEA:47992"/>
        <dbReference type="ChEBI" id="CHEBI:15378"/>
        <dbReference type="ChEBI" id="CHEBI:57540"/>
        <dbReference type="ChEBI" id="CHEBI:57783"/>
        <dbReference type="ChEBI" id="CHEBI:57945"/>
        <dbReference type="ChEBI" id="CHEBI:58349"/>
        <dbReference type="EC" id="7.1.1.1"/>
    </reaction>
</comment>
<protein>
    <recommendedName>
        <fullName evidence="2">proton-translocating NAD(P)(+) transhydrogenase</fullName>
        <ecNumber evidence="2">7.1.1.1</ecNumber>
    </recommendedName>
</protein>
<accession>A0A4U9U5G5</accession>
<evidence type="ECO:0000256" key="3">
    <source>
        <dbReference type="ARBA" id="ARBA00022692"/>
    </source>
</evidence>
<keyword evidence="5" id="KW-1278">Translocase</keyword>
<evidence type="ECO:0000256" key="2">
    <source>
        <dbReference type="ARBA" id="ARBA00012943"/>
    </source>
</evidence>
<dbReference type="PANTHER" id="PTHR44758:SF1">
    <property type="entry name" value="NAD(P) TRANSHYDROGENASE SUBUNIT BETA"/>
    <property type="match status" value="1"/>
</dbReference>
<evidence type="ECO:0000256" key="4">
    <source>
        <dbReference type="ARBA" id="ARBA00022857"/>
    </source>
</evidence>
<dbReference type="GO" id="GO:0008750">
    <property type="term" value="F:proton-translocating NAD(P)+ transhydrogenase activity"/>
    <property type="evidence" value="ECO:0007669"/>
    <property type="project" value="UniProtKB-EC"/>
</dbReference>
<gene>
    <name evidence="11" type="primary">pntB_2</name>
    <name evidence="11" type="ORF">NCTC12965_02447</name>
</gene>
<comment type="subcellular location">
    <subcellularLocation>
        <location evidence="1">Membrane</location>
        <topology evidence="1">Multi-pass membrane protein</topology>
    </subcellularLocation>
</comment>
<dbReference type="InterPro" id="IPR029035">
    <property type="entry name" value="DHS-like_NAD/FAD-binding_dom"/>
</dbReference>
<dbReference type="InterPro" id="IPR034300">
    <property type="entry name" value="PNTB-like"/>
</dbReference>
<keyword evidence="6" id="KW-1133">Transmembrane helix</keyword>
<keyword evidence="7" id="KW-0520">NAD</keyword>
<name>A0A4U9U5G5_SERFO</name>
<evidence type="ECO:0000256" key="6">
    <source>
        <dbReference type="ARBA" id="ARBA00022989"/>
    </source>
</evidence>
<keyword evidence="3" id="KW-0812">Transmembrane</keyword>
<dbReference type="EMBL" id="CABEEZ010000047">
    <property type="protein sequence ID" value="VTR26899.1"/>
    <property type="molecule type" value="Genomic_DNA"/>
</dbReference>